<evidence type="ECO:0000313" key="12">
    <source>
        <dbReference type="Ensembl" id="ENSCJAP00000086647.1"/>
    </source>
</evidence>
<dbReference type="GO" id="GO:0045277">
    <property type="term" value="C:respiratory chain complex IV"/>
    <property type="evidence" value="ECO:0007669"/>
    <property type="project" value="UniProtKB-UniRule"/>
</dbReference>
<keyword evidence="7 11" id="KW-1133">Transmembrane helix</keyword>
<keyword evidence="8 11" id="KW-0496">Mitochondrion</keyword>
<name>A0A8I3X4Q2_CALJA</name>
<reference evidence="12" key="3">
    <citation type="submission" date="2025-09" db="UniProtKB">
        <authorList>
            <consortium name="Ensembl"/>
        </authorList>
    </citation>
    <scope>IDENTIFICATION</scope>
</reference>
<reference evidence="12" key="2">
    <citation type="submission" date="2025-08" db="UniProtKB">
        <authorList>
            <consortium name="Ensembl"/>
        </authorList>
    </citation>
    <scope>IDENTIFICATION</scope>
</reference>
<dbReference type="Pfam" id="PF02937">
    <property type="entry name" value="COX6C"/>
    <property type="match status" value="1"/>
</dbReference>
<evidence type="ECO:0000256" key="10">
    <source>
        <dbReference type="ARBA" id="ARBA00030519"/>
    </source>
</evidence>
<evidence type="ECO:0000256" key="8">
    <source>
        <dbReference type="ARBA" id="ARBA00023128"/>
    </source>
</evidence>
<proteinExistence type="inferred from homology"/>
<evidence type="ECO:0000256" key="1">
    <source>
        <dbReference type="ARBA" id="ARBA00004434"/>
    </source>
</evidence>
<dbReference type="PANTHER" id="PTHR48416:SF1">
    <property type="entry name" value="CYTOCHROME C OXIDASE SUBUNIT 6C"/>
    <property type="match status" value="1"/>
</dbReference>
<keyword evidence="6 11" id="KW-0999">Mitochondrion inner membrane</keyword>
<dbReference type="InterPro" id="IPR051389">
    <property type="entry name" value="Cytochrome_c_oxidase_VIc"/>
</dbReference>
<dbReference type="Ensembl" id="ENSCJAT00000135654.1">
    <property type="protein sequence ID" value="ENSCJAP00000086647.1"/>
    <property type="gene ID" value="ENSCJAG00000076638.1"/>
</dbReference>
<reference evidence="12 13" key="1">
    <citation type="submission" date="2009-03" db="EMBL/GenBank/DDBJ databases">
        <authorList>
            <person name="Warren W."/>
            <person name="Ye L."/>
            <person name="Minx P."/>
            <person name="Worley K."/>
            <person name="Gibbs R."/>
            <person name="Wilson R.K."/>
        </authorList>
    </citation>
    <scope>NUCLEOTIDE SEQUENCE [LARGE SCALE GENOMIC DNA]</scope>
</reference>
<dbReference type="InterPro" id="IPR034884">
    <property type="entry name" value="Cytochrome_c_oxidase_VIc/VIIs"/>
</dbReference>
<comment type="function">
    <text evidence="11">Component of the cytochrome c oxidase, the last enzyme in the mitochondrial electron transport chain which drives oxidative phosphorylation. The respiratory chain contains 3 multisubunit complexes succinate dehydrogenase (complex II, CII), ubiquinol-cytochrome c oxidoreductase (cytochrome b-c1 complex, complex III, CIII) and cytochrome c oxidase (complex IV, CIV), that cooperate to transfer electrons derived from NADH and succinate to molecular oxygen, creating an electrochemical gradient over the inner membrane that drives transmembrane transport and the ATP synthase. Cytochrome c oxidase is the component of the respiratory chain that catalyzes the reduction of oxygen to water. Electrons originating from reduced cytochrome c in the intermembrane space (IMS) are transferred via the dinuclear copper A center (CU(A)) of subunit 2 and heme A of subunit 1 to the active site in subunit 1, a binuclear center (BNC) formed by heme A3 and copper B (CU(B)). The BNC reduces molecular oxygen to 2 water molecules using 4 electrons from cytochrome c in the IMS and 4 protons from the mitochondrial matrix.</text>
</comment>
<feature type="transmembrane region" description="Helical" evidence="11">
    <location>
        <begin position="137"/>
        <end position="156"/>
    </location>
</feature>
<dbReference type="UniPathway" id="UPA00705"/>
<protein>
    <recommendedName>
        <fullName evidence="4 11">Cytochrome c oxidase subunit 6C</fullName>
    </recommendedName>
    <alternativeName>
        <fullName evidence="10 11">Cytochrome c oxidase polypeptide VIc</fullName>
    </alternativeName>
</protein>
<dbReference type="SUPFAM" id="SSF81415">
    <property type="entry name" value="Mitochondrial cytochrome c oxidase subunit VIc"/>
    <property type="match status" value="1"/>
</dbReference>
<sequence>VRVAFASVPLRVITAVASRFLSASEFSRDSCVLAVVKLWASLLHLLPHASVAASEGRRADHGDRVGCDRPTEARWATGTSGWLRSELTRGRYPLRFFFPTSVTLMRLEYVSRTVTTMASEVLAKPQMRGLLARRLRIHMVGAFLVSLGVAALYKFAVAEPRKKAYADFYKNYSPEKDFEEMKKAGIFRSIK</sequence>
<accession>A0A8I3X4Q2</accession>
<dbReference type="Proteomes" id="UP000008225">
    <property type="component" value="Chromosome 16"/>
</dbReference>
<dbReference type="GO" id="GO:0006123">
    <property type="term" value="P:mitochondrial electron transport, cytochrome c to oxygen"/>
    <property type="evidence" value="ECO:0007669"/>
    <property type="project" value="UniProtKB-UniRule"/>
</dbReference>
<evidence type="ECO:0000256" key="7">
    <source>
        <dbReference type="ARBA" id="ARBA00022989"/>
    </source>
</evidence>
<evidence type="ECO:0000256" key="5">
    <source>
        <dbReference type="ARBA" id="ARBA00022692"/>
    </source>
</evidence>
<comment type="similarity">
    <text evidence="3 11">Belongs to the cytochrome c oxidase subunit 6c family.</text>
</comment>
<keyword evidence="9 11" id="KW-0472">Membrane</keyword>
<keyword evidence="13" id="KW-1185">Reference proteome</keyword>
<keyword evidence="5 11" id="KW-0812">Transmembrane</keyword>
<evidence type="ECO:0000256" key="11">
    <source>
        <dbReference type="RuleBase" id="RU368096"/>
    </source>
</evidence>
<dbReference type="FunFam" id="4.10.93.10:FF:000001">
    <property type="entry name" value="Cytochrome c oxidase subunit 6C"/>
    <property type="match status" value="1"/>
</dbReference>
<dbReference type="CDD" id="cd22901">
    <property type="entry name" value="CcO_VIc"/>
    <property type="match status" value="1"/>
</dbReference>
<evidence type="ECO:0000256" key="2">
    <source>
        <dbReference type="ARBA" id="ARBA00004673"/>
    </source>
</evidence>
<evidence type="ECO:0000256" key="4">
    <source>
        <dbReference type="ARBA" id="ARBA00014285"/>
    </source>
</evidence>
<evidence type="ECO:0000313" key="13">
    <source>
        <dbReference type="Proteomes" id="UP000008225"/>
    </source>
</evidence>
<dbReference type="GO" id="GO:0005743">
    <property type="term" value="C:mitochondrial inner membrane"/>
    <property type="evidence" value="ECO:0007669"/>
    <property type="project" value="UniProtKB-SubCell"/>
</dbReference>
<dbReference type="InterPro" id="IPR037169">
    <property type="entry name" value="Cytochrome_c_oxidase_VIc_sf"/>
</dbReference>
<comment type="subunit">
    <text evidence="11">Component of the cytochrome c oxidase (complex IV, CIV), a multisubunit enzyme composed of 14 subunits. The complex is composed of a catalytic core of 3 subunits MT-CO1, MT-CO2 and MT-CO3, encoded in the mitochondrial DNA, and 11 supernumerary subunits COX4I, COX5A, COX5B, COX6A, COX6B, COX6C, COX7A, COX7B, COX7C, COX8 and NDUFA4, which are encoded in the nuclear genome. The complex exists as a monomer or a dimer and forms supercomplexes (SCs) in the inner mitochondrial membrane with NADH-ubiquinone oxidoreductase (complex I, CI) and ubiquinol-cytochrome c oxidoreductase (cytochrome b-c1 complex, complex III, CIII), resulting in different assemblies (supercomplex SCI(1)III(2)IV(1) and megacomplex MCI(2)III(2)IV(2)).</text>
</comment>
<dbReference type="Gene3D" id="4.10.93.10">
    <property type="entry name" value="Mitochondrial cytochrome c oxidase subunit VIc/VIIs"/>
    <property type="match status" value="1"/>
</dbReference>
<dbReference type="GeneTree" id="ENSGT00940000162275"/>
<dbReference type="PANTHER" id="PTHR48416">
    <property type="entry name" value="CYTOCHROME C OXIDASE SUBUNIT 6C"/>
    <property type="match status" value="1"/>
</dbReference>
<organism evidence="12 13">
    <name type="scientific">Callithrix jacchus</name>
    <name type="common">White-tufted-ear marmoset</name>
    <name type="synonym">Simia Jacchus</name>
    <dbReference type="NCBI Taxonomy" id="9483"/>
    <lineage>
        <taxon>Eukaryota</taxon>
        <taxon>Metazoa</taxon>
        <taxon>Chordata</taxon>
        <taxon>Craniata</taxon>
        <taxon>Vertebrata</taxon>
        <taxon>Euteleostomi</taxon>
        <taxon>Mammalia</taxon>
        <taxon>Eutheria</taxon>
        <taxon>Euarchontoglires</taxon>
        <taxon>Primates</taxon>
        <taxon>Haplorrhini</taxon>
        <taxon>Platyrrhini</taxon>
        <taxon>Cebidae</taxon>
        <taxon>Callitrichinae</taxon>
        <taxon>Callithrix</taxon>
        <taxon>Callithrix</taxon>
    </lineage>
</organism>
<evidence type="ECO:0000256" key="6">
    <source>
        <dbReference type="ARBA" id="ARBA00022792"/>
    </source>
</evidence>
<comment type="pathway">
    <text evidence="2 11">Energy metabolism; oxidative phosphorylation.</text>
</comment>
<dbReference type="AlphaFoldDB" id="A0A8I3X4Q2"/>
<evidence type="ECO:0000256" key="3">
    <source>
        <dbReference type="ARBA" id="ARBA00007204"/>
    </source>
</evidence>
<evidence type="ECO:0000256" key="9">
    <source>
        <dbReference type="ARBA" id="ARBA00023136"/>
    </source>
</evidence>
<comment type="subcellular location">
    <subcellularLocation>
        <location evidence="1 11">Mitochondrion inner membrane</location>
        <topology evidence="1 11">Single-pass membrane protein</topology>
    </subcellularLocation>
</comment>